<dbReference type="InterPro" id="IPR018968">
    <property type="entry name" value="Phasin"/>
</dbReference>
<evidence type="ECO:0000313" key="3">
    <source>
        <dbReference type="EMBL" id="MCS0581485.1"/>
    </source>
</evidence>
<dbReference type="InterPro" id="IPR010127">
    <property type="entry name" value="Phasin_subfam-1"/>
</dbReference>
<dbReference type="RefSeq" id="WP_258816082.1">
    <property type="nucleotide sequence ID" value="NZ_JANUGW010000004.1"/>
</dbReference>
<evidence type="ECO:0000259" key="2">
    <source>
        <dbReference type="Pfam" id="PF09361"/>
    </source>
</evidence>
<accession>A0ABT1ZNK8</accession>
<keyword evidence="4" id="KW-1185">Reference proteome</keyword>
<dbReference type="Proteomes" id="UP001204151">
    <property type="component" value="Unassembled WGS sequence"/>
</dbReference>
<feature type="domain" description="Phasin" evidence="2">
    <location>
        <begin position="17"/>
        <end position="109"/>
    </location>
</feature>
<dbReference type="Pfam" id="PF09361">
    <property type="entry name" value="Phasin_2"/>
    <property type="match status" value="1"/>
</dbReference>
<proteinExistence type="predicted"/>
<evidence type="ECO:0000256" key="1">
    <source>
        <dbReference type="SAM" id="MobiDB-lite"/>
    </source>
</evidence>
<feature type="region of interest" description="Disordered" evidence="1">
    <location>
        <begin position="147"/>
        <end position="209"/>
    </location>
</feature>
<dbReference type="NCBIfam" id="TIGR01841">
    <property type="entry name" value="phasin"/>
    <property type="match status" value="1"/>
</dbReference>
<organism evidence="3 4">
    <name type="scientific">Massilia pinisoli</name>
    <dbReference type="NCBI Taxonomy" id="1772194"/>
    <lineage>
        <taxon>Bacteria</taxon>
        <taxon>Pseudomonadati</taxon>
        <taxon>Pseudomonadota</taxon>
        <taxon>Betaproteobacteria</taxon>
        <taxon>Burkholderiales</taxon>
        <taxon>Oxalobacteraceae</taxon>
        <taxon>Telluria group</taxon>
        <taxon>Massilia</taxon>
    </lineage>
</organism>
<protein>
    <submittedName>
        <fullName evidence="3">Phasin family protein</fullName>
    </submittedName>
</protein>
<evidence type="ECO:0000313" key="4">
    <source>
        <dbReference type="Proteomes" id="UP001204151"/>
    </source>
</evidence>
<reference evidence="3 4" key="1">
    <citation type="submission" date="2022-08" db="EMBL/GenBank/DDBJ databases">
        <title>Reclassification of Massilia species as members of the genera Telluria, Duganella, Pseudoduganella, Mokoshia gen. nov. and Zemynaea gen. nov. using orthogonal and non-orthogonal genome-based approaches.</title>
        <authorList>
            <person name="Bowman J.P."/>
        </authorList>
    </citation>
    <scope>NUCLEOTIDE SEQUENCE [LARGE SCALE GENOMIC DNA]</scope>
    <source>
        <strain evidence="3 4">JCM 31316</strain>
    </source>
</reference>
<sequence length="209" mass="22559">MYPFPQSVNPSLRSHIDAQIAFFNEFSQAVSRSFQQVGRLNMQLSQALFEEAANVGQRLLTAERPTDAVSVAAAQAHPASEKLRAYQQHLSQLVASTQVDLTRVAEQHVQETSRTARALADDVTRAATEETDKSLRQQEDAIKNFRDPFKQEGGRGDKAGAQFQGNLQSGGDEAGAGVEADGPAGKVSVQGSMQGNPARHAVNKNAQSR</sequence>
<gene>
    <name evidence="3" type="ORF">NX784_07770</name>
</gene>
<feature type="compositionally biased region" description="Low complexity" evidence="1">
    <location>
        <begin position="175"/>
        <end position="185"/>
    </location>
</feature>
<feature type="compositionally biased region" description="Basic and acidic residues" evidence="1">
    <location>
        <begin position="147"/>
        <end position="158"/>
    </location>
</feature>
<comment type="caution">
    <text evidence="3">The sequence shown here is derived from an EMBL/GenBank/DDBJ whole genome shotgun (WGS) entry which is preliminary data.</text>
</comment>
<dbReference type="EMBL" id="JANUGW010000004">
    <property type="protein sequence ID" value="MCS0581485.1"/>
    <property type="molecule type" value="Genomic_DNA"/>
</dbReference>
<name>A0ABT1ZNK8_9BURK</name>